<reference evidence="2" key="2">
    <citation type="submission" date="2015-08" db="EMBL/GenBank/DDBJ databases">
        <title>Draft Genome Sequence of a Heterotrophic Facultative Anaerobic Bacterium Ardenticatena maritima Strain 110S.</title>
        <authorList>
            <person name="Kawaichi S."/>
            <person name="Yoshida T."/>
            <person name="Sako Y."/>
            <person name="Nakamura R."/>
        </authorList>
    </citation>
    <scope>NUCLEOTIDE SEQUENCE [LARGE SCALE GENOMIC DNA]</scope>
    <source>
        <strain evidence="2">110S</strain>
    </source>
</reference>
<evidence type="ECO:0000313" key="2">
    <source>
        <dbReference type="Proteomes" id="UP000037784"/>
    </source>
</evidence>
<organism evidence="1 2">
    <name type="scientific">Ardenticatena maritima</name>
    <dbReference type="NCBI Taxonomy" id="872965"/>
    <lineage>
        <taxon>Bacteria</taxon>
        <taxon>Bacillati</taxon>
        <taxon>Chloroflexota</taxon>
        <taxon>Ardenticatenia</taxon>
        <taxon>Ardenticatenales</taxon>
        <taxon>Ardenticatenaceae</taxon>
        <taxon>Ardenticatena</taxon>
    </lineage>
</organism>
<dbReference type="InParanoid" id="A0A0M9UC56"/>
<keyword evidence="2" id="KW-1185">Reference proteome</keyword>
<dbReference type="Proteomes" id="UP000037784">
    <property type="component" value="Unassembled WGS sequence"/>
</dbReference>
<name>A0A0M9UC56_9CHLR</name>
<dbReference type="EMBL" id="BBZA01000060">
    <property type="protein sequence ID" value="GAP62490.1"/>
    <property type="molecule type" value="Genomic_DNA"/>
</dbReference>
<accession>A0A0M9UC56</accession>
<comment type="caution">
    <text evidence="1">The sequence shown here is derived from an EMBL/GenBank/DDBJ whole genome shotgun (WGS) entry which is preliminary data.</text>
</comment>
<sequence length="37" mass="4195">MVVKNGTFSCETGYKQSGWVDNTSYGSFFKRPIGWCL</sequence>
<gene>
    <name evidence="1" type="ORF">ARMA_0912</name>
</gene>
<proteinExistence type="predicted"/>
<protein>
    <submittedName>
        <fullName evidence="1">Uncharacterized protein</fullName>
    </submittedName>
</protein>
<evidence type="ECO:0000313" key="1">
    <source>
        <dbReference type="EMBL" id="GAP62490.1"/>
    </source>
</evidence>
<dbReference type="AlphaFoldDB" id="A0A0M9UC56"/>
<reference evidence="1 2" key="1">
    <citation type="journal article" date="2015" name="Genome Announc.">
        <title>Draft Genome Sequence of a Heterotrophic Facultative Anaerobic Thermophilic Bacterium, Ardenticatena maritima Strain 110ST.</title>
        <authorList>
            <person name="Kawaichi S."/>
            <person name="Yoshida T."/>
            <person name="Sako Y."/>
            <person name="Nakamura R."/>
        </authorList>
    </citation>
    <scope>NUCLEOTIDE SEQUENCE [LARGE SCALE GENOMIC DNA]</scope>
    <source>
        <strain evidence="1 2">110S</strain>
    </source>
</reference>